<name>A0A1B1NE32_9MICO</name>
<evidence type="ECO:0000313" key="3">
    <source>
        <dbReference type="Proteomes" id="UP000092482"/>
    </source>
</evidence>
<reference evidence="2 3" key="1">
    <citation type="submission" date="2016-03" db="EMBL/GenBank/DDBJ databases">
        <title>Shallow-sea hydrothermal system.</title>
        <authorList>
            <person name="Tang K."/>
        </authorList>
    </citation>
    <scope>NUCLEOTIDE SEQUENCE [LARGE SCALE GENOMIC DNA]</scope>
    <source>
        <strain evidence="2 3">JLT9</strain>
    </source>
</reference>
<dbReference type="STRING" id="1758689.SGUI_2288"/>
<organism evidence="2 3">
    <name type="scientific">Serinicoccus hydrothermalis</name>
    <dbReference type="NCBI Taxonomy" id="1758689"/>
    <lineage>
        <taxon>Bacteria</taxon>
        <taxon>Bacillati</taxon>
        <taxon>Actinomycetota</taxon>
        <taxon>Actinomycetes</taxon>
        <taxon>Micrococcales</taxon>
        <taxon>Ornithinimicrobiaceae</taxon>
        <taxon>Serinicoccus</taxon>
    </lineage>
</organism>
<keyword evidence="2" id="KW-0378">Hydrolase</keyword>
<evidence type="ECO:0000256" key="1">
    <source>
        <dbReference type="SAM" id="MobiDB-lite"/>
    </source>
</evidence>
<keyword evidence="3" id="KW-1185">Reference proteome</keyword>
<dbReference type="GO" id="GO:0006508">
    <property type="term" value="P:proteolysis"/>
    <property type="evidence" value="ECO:0007669"/>
    <property type="project" value="InterPro"/>
</dbReference>
<gene>
    <name evidence="2" type="ORF">SGUI_2288</name>
</gene>
<accession>A0A1B1NE32</accession>
<dbReference type="Proteomes" id="UP000092482">
    <property type="component" value="Chromosome"/>
</dbReference>
<dbReference type="GO" id="GO:0004185">
    <property type="term" value="F:serine-type carboxypeptidase activity"/>
    <property type="evidence" value="ECO:0007669"/>
    <property type="project" value="InterPro"/>
</dbReference>
<dbReference type="EMBL" id="CP014989">
    <property type="protein sequence ID" value="ANS79684.1"/>
    <property type="molecule type" value="Genomic_DNA"/>
</dbReference>
<dbReference type="PATRIC" id="fig|1758689.4.peg.2383"/>
<proteinExistence type="predicted"/>
<keyword evidence="2" id="KW-0645">Protease</keyword>
<dbReference type="KEGG" id="serj:SGUI_2288"/>
<sequence>MAAMSDEATTDSAGTEDRTGGSQTRTEPRDQLVETTHSIETADGELTYTARTGRIVIREEEVKDDVFQGWTPRGELAVTAYTVTDEDGEPDRSRPITFVFNGGPGSSSVWLHLGVLGPRIAVAGEPNDPTPPPYALADNPETLLRASDLVFIDPMSTGWSRAVEGGKAKEFHGWKKDVEQVTELIRLWCTREDRWMSPKFLAGESYGTTRAVSVAERLFSSFGMQLNGLVLISSVLDFGTQDFRFLRFDEACLSYVPTYAAIAHYHGRHEGRDLAEVLGEAEEFAAGAYRWALARGNRLTDDERADVAAQLARLTGLSQDYVERCDLRPEHWRFCTELLRDRGETVGRIDGRIKGVLHSGIAEGMDADPSIDAIMGPYAAAIHHYLRAELRSELDLPYAVFSDAIEHWSYKEFEARPINVVDKLERVMRANPHLRVRFEYGYYDLATPYAAAEDTVAHLRLPDAALDRIEHAWFETGHMPYVGESSRVEEAEGITDFVRRAATAGS</sequence>
<protein>
    <submittedName>
        <fullName evidence="2">Carboxypeptidase-related protein</fullName>
    </submittedName>
</protein>
<dbReference type="Pfam" id="PF00450">
    <property type="entry name" value="Peptidase_S10"/>
    <property type="match status" value="1"/>
</dbReference>
<dbReference type="AlphaFoldDB" id="A0A1B1NE32"/>
<evidence type="ECO:0000313" key="2">
    <source>
        <dbReference type="EMBL" id="ANS79684.1"/>
    </source>
</evidence>
<keyword evidence="2" id="KW-0121">Carboxypeptidase</keyword>
<dbReference type="InterPro" id="IPR001563">
    <property type="entry name" value="Peptidase_S10"/>
</dbReference>
<dbReference type="Gene3D" id="3.40.50.1820">
    <property type="entry name" value="alpha/beta hydrolase"/>
    <property type="match status" value="1"/>
</dbReference>
<feature type="region of interest" description="Disordered" evidence="1">
    <location>
        <begin position="1"/>
        <end position="39"/>
    </location>
</feature>
<dbReference type="InterPro" id="IPR029058">
    <property type="entry name" value="AB_hydrolase_fold"/>
</dbReference>
<dbReference type="SUPFAM" id="SSF53474">
    <property type="entry name" value="alpha/beta-Hydrolases"/>
    <property type="match status" value="1"/>
</dbReference>